<dbReference type="EMBL" id="RSCL01000047">
    <property type="protein sequence ID" value="RUS94638.1"/>
    <property type="molecule type" value="Genomic_DNA"/>
</dbReference>
<dbReference type="RefSeq" id="WP_233786928.1">
    <property type="nucleotide sequence ID" value="NZ_RSCL01000047.1"/>
</dbReference>
<proteinExistence type="predicted"/>
<keyword evidence="2" id="KW-1185">Reference proteome</keyword>
<name>A0A433ULB9_9CYAN</name>
<organism evidence="1 2">
    <name type="scientific">Dulcicalothrix desertica PCC 7102</name>
    <dbReference type="NCBI Taxonomy" id="232991"/>
    <lineage>
        <taxon>Bacteria</taxon>
        <taxon>Bacillati</taxon>
        <taxon>Cyanobacteriota</taxon>
        <taxon>Cyanophyceae</taxon>
        <taxon>Nostocales</taxon>
        <taxon>Calotrichaceae</taxon>
        <taxon>Dulcicalothrix</taxon>
    </lineage>
</organism>
<dbReference type="AlphaFoldDB" id="A0A433ULB9"/>
<reference evidence="1" key="2">
    <citation type="journal article" date="2019" name="Genome Biol. Evol.">
        <title>Day and night: Metabolic profiles and evolutionary relationships of six axenic non-marine cyanobacteria.</title>
        <authorList>
            <person name="Will S.E."/>
            <person name="Henke P."/>
            <person name="Boedeker C."/>
            <person name="Huang S."/>
            <person name="Brinkmann H."/>
            <person name="Rohde M."/>
            <person name="Jarek M."/>
            <person name="Friedl T."/>
            <person name="Seufert S."/>
            <person name="Schumacher M."/>
            <person name="Overmann J."/>
            <person name="Neumann-Schaal M."/>
            <person name="Petersen J."/>
        </authorList>
    </citation>
    <scope>NUCLEOTIDE SEQUENCE [LARGE SCALE GENOMIC DNA]</scope>
    <source>
        <strain evidence="1">PCC 7102</strain>
    </source>
</reference>
<accession>A0A433ULB9</accession>
<evidence type="ECO:0000313" key="2">
    <source>
        <dbReference type="Proteomes" id="UP000271624"/>
    </source>
</evidence>
<evidence type="ECO:0000313" key="1">
    <source>
        <dbReference type="EMBL" id="RUS94638.1"/>
    </source>
</evidence>
<comment type="caution">
    <text evidence="1">The sequence shown here is derived from an EMBL/GenBank/DDBJ whole genome shotgun (WGS) entry which is preliminary data.</text>
</comment>
<protein>
    <submittedName>
        <fullName evidence="1">Uncharacterized protein</fullName>
    </submittedName>
</protein>
<reference evidence="1" key="1">
    <citation type="submission" date="2018-12" db="EMBL/GenBank/DDBJ databases">
        <authorList>
            <person name="Will S."/>
            <person name="Neumann-Schaal M."/>
            <person name="Henke P."/>
        </authorList>
    </citation>
    <scope>NUCLEOTIDE SEQUENCE</scope>
    <source>
        <strain evidence="1">PCC 7102</strain>
    </source>
</reference>
<dbReference type="Proteomes" id="UP000271624">
    <property type="component" value="Unassembled WGS sequence"/>
</dbReference>
<gene>
    <name evidence="1" type="ORF">DSM106972_092750</name>
</gene>
<sequence>MYLDDLSQSKPERPGWSLTFGATCQDAAAVCLDDQNHPYRVNLQINGIQNTQVEIQWNPINDTVRRFNADQEVATEYGAYGIAALLMPYLTGLTVIERSIKGKSFGFDFWLGSIDDPNTLFQRKARLEVSGIRKGSQSIIESRVKMKLEQISPSDTLSPGYVCVVEFGTPYTRVVEKCKT</sequence>